<dbReference type="InterPro" id="IPR038389">
    <property type="entry name" value="PSMG2_sf"/>
</dbReference>
<feature type="region of interest" description="Disordered" evidence="1">
    <location>
        <begin position="326"/>
        <end position="410"/>
    </location>
</feature>
<keyword evidence="3" id="KW-1185">Reference proteome</keyword>
<organism evidence="2 3">
    <name type="scientific">Corynebacterium lactis RW2-5</name>
    <dbReference type="NCBI Taxonomy" id="1408189"/>
    <lineage>
        <taxon>Bacteria</taxon>
        <taxon>Bacillati</taxon>
        <taxon>Actinomycetota</taxon>
        <taxon>Actinomycetes</taxon>
        <taxon>Mycobacteriales</taxon>
        <taxon>Corynebacteriaceae</taxon>
        <taxon>Corynebacterium</taxon>
    </lineage>
</organism>
<dbReference type="EMBL" id="CP006841">
    <property type="protein sequence ID" value="ALA67285.1"/>
    <property type="molecule type" value="Genomic_DNA"/>
</dbReference>
<dbReference type="Gene3D" id="3.40.50.10900">
    <property type="entry name" value="PAC-like subunit"/>
    <property type="match status" value="1"/>
</dbReference>
<name>A0A0K2GZS7_9CORY</name>
<dbReference type="AlphaFoldDB" id="A0A0K2GZS7"/>
<dbReference type="GO" id="GO:0000502">
    <property type="term" value="C:proteasome complex"/>
    <property type="evidence" value="ECO:0007669"/>
    <property type="project" value="UniProtKB-KW"/>
</dbReference>
<dbReference type="Proteomes" id="UP000058446">
    <property type="component" value="Chromosome"/>
</dbReference>
<evidence type="ECO:0000313" key="3">
    <source>
        <dbReference type="Proteomes" id="UP000058446"/>
    </source>
</evidence>
<feature type="compositionally biased region" description="Basic and acidic residues" evidence="1">
    <location>
        <begin position="328"/>
        <end position="338"/>
    </location>
</feature>
<accession>A0A0K2GZS7</accession>
<dbReference type="Pfam" id="PF09754">
    <property type="entry name" value="PAC2"/>
    <property type="match status" value="1"/>
</dbReference>
<sequence length="410" mass="45398">MRQVRDTRGLYENEEAVAVNNPSDNPRRSMYEVVFPVPDVTGTEDRLTLVIALGGYADAGHAVTDSAKYLLEALENRPLVTFSTDELVDYRSRRPAVTLNHDEIVDVSELSLSIDVVRDNVGKPFLLLSGPEPDMRWEAFSRAVADLAEQYDIGRAVSLYSAPMTVPHTRPLGVIGHGDEVSSDSNIHGWGHRVTVPGSASLNIEFELQKRGRSPIGLTAQVPHYVAQSEYPLASLRLLQEVSRIAGLDLPLKALERESARVAELLTNQTNESSEISQLVNLLEEQYDEETKRRELLKSSPLLGPDGTMPSADEIGAEFEKFLAAQPPRKDAQDHQDDGSSVEPTSSNADDFLQRESETEPPVGEPGADGEDSRMAEPEPYETEGPEASPKTDGEQNPRRKRGWKPWFRF</sequence>
<protein>
    <submittedName>
        <fullName evidence="2">Proteasome assembly chaperone</fullName>
    </submittedName>
</protein>
<dbReference type="KEGG" id="clw:CLAC_05630"/>
<dbReference type="PATRIC" id="fig|1408189.4.peg.1122"/>
<dbReference type="InterPro" id="IPR019151">
    <property type="entry name" value="Proteasome_assmbl_chaperone_2"/>
</dbReference>
<dbReference type="Gene3D" id="1.10.287.100">
    <property type="match status" value="1"/>
</dbReference>
<evidence type="ECO:0000256" key="1">
    <source>
        <dbReference type="SAM" id="MobiDB-lite"/>
    </source>
</evidence>
<gene>
    <name evidence="2" type="ORF">CLAC_05630</name>
</gene>
<dbReference type="STRING" id="1408189.CLAC_05630"/>
<keyword evidence="2" id="KW-0647">Proteasome</keyword>
<feature type="region of interest" description="Disordered" evidence="1">
    <location>
        <begin position="292"/>
        <end position="312"/>
    </location>
</feature>
<dbReference type="SUPFAM" id="SSF159659">
    <property type="entry name" value="Cgl1923-like"/>
    <property type="match status" value="1"/>
</dbReference>
<reference evidence="2 3" key="1">
    <citation type="submission" date="2013-10" db="EMBL/GenBank/DDBJ databases">
        <title>Complete genome sequence of Corynebacterium lactis DSM 45799(T), isolated from raw cow milk.</title>
        <authorList>
            <person name="Ruckert C."/>
            <person name="Albersmeier A."/>
            <person name="Lipski A."/>
            <person name="Kalinowski J."/>
        </authorList>
    </citation>
    <scope>NUCLEOTIDE SEQUENCE [LARGE SCALE GENOMIC DNA]</scope>
    <source>
        <strain evidence="2 3">RW2-5</strain>
    </source>
</reference>
<evidence type="ECO:0000313" key="2">
    <source>
        <dbReference type="EMBL" id="ALA67285.1"/>
    </source>
</evidence>
<dbReference type="OrthoDB" id="3733464at2"/>
<proteinExistence type="predicted"/>